<dbReference type="SUPFAM" id="SSF52540">
    <property type="entry name" value="P-loop containing nucleoside triphosphate hydrolases"/>
    <property type="match status" value="1"/>
</dbReference>
<keyword evidence="6" id="KW-1185">Reference proteome</keyword>
<keyword evidence="3" id="KW-0804">Transcription</keyword>
<dbReference type="InterPro" id="IPR036388">
    <property type="entry name" value="WH-like_DNA-bd_sf"/>
</dbReference>
<keyword evidence="1" id="KW-0805">Transcription regulation</keyword>
<dbReference type="PANTHER" id="PTHR43214:SF41">
    <property type="entry name" value="NITRATE_NITRITE RESPONSE REGULATOR PROTEIN NARP"/>
    <property type="match status" value="1"/>
</dbReference>
<proteinExistence type="predicted"/>
<dbReference type="Pfam" id="PF00196">
    <property type="entry name" value="GerE"/>
    <property type="match status" value="1"/>
</dbReference>
<dbReference type="InterPro" id="IPR027417">
    <property type="entry name" value="P-loop_NTPase"/>
</dbReference>
<evidence type="ECO:0000256" key="1">
    <source>
        <dbReference type="ARBA" id="ARBA00023015"/>
    </source>
</evidence>
<dbReference type="PROSITE" id="PS50043">
    <property type="entry name" value="HTH_LUXR_2"/>
    <property type="match status" value="1"/>
</dbReference>
<dbReference type="InterPro" id="IPR003593">
    <property type="entry name" value="AAA+_ATPase"/>
</dbReference>
<dbReference type="InterPro" id="IPR016032">
    <property type="entry name" value="Sig_transdc_resp-reg_C-effctor"/>
</dbReference>
<accession>A0ABW5G2C8</accession>
<dbReference type="PRINTS" id="PR00038">
    <property type="entry name" value="HTHLUXR"/>
</dbReference>
<dbReference type="InterPro" id="IPR041664">
    <property type="entry name" value="AAA_16"/>
</dbReference>
<dbReference type="CDD" id="cd06170">
    <property type="entry name" value="LuxR_C_like"/>
    <property type="match status" value="1"/>
</dbReference>
<dbReference type="InterPro" id="IPR000792">
    <property type="entry name" value="Tscrpt_reg_LuxR_C"/>
</dbReference>
<dbReference type="SMART" id="SM00382">
    <property type="entry name" value="AAA"/>
    <property type="match status" value="1"/>
</dbReference>
<feature type="domain" description="HTH luxR-type" evidence="4">
    <location>
        <begin position="797"/>
        <end position="862"/>
    </location>
</feature>
<comment type="caution">
    <text evidence="5">The sequence shown here is derived from an EMBL/GenBank/DDBJ whole genome shotgun (WGS) entry which is preliminary data.</text>
</comment>
<dbReference type="InterPro" id="IPR039420">
    <property type="entry name" value="WalR-like"/>
</dbReference>
<evidence type="ECO:0000256" key="2">
    <source>
        <dbReference type="ARBA" id="ARBA00023125"/>
    </source>
</evidence>
<dbReference type="SMART" id="SM00421">
    <property type="entry name" value="HTH_LUXR"/>
    <property type="match status" value="1"/>
</dbReference>
<sequence>MGRRAVLDVLLHDRQRAGLTVVCGLPGSGKSALLEEVRRELFELGATVLEVSFRGDRPEWDSFGVSAVLTAVRDQFELLATDARLLEALEAVSRLWSEETYGSSWARFRLLRAVSNLFARLSATGPMTILLDDADSLADPVLALASIHRAGHPIVATCRLGPDGEPGLSAGLADRMLELEPLSEDETATLLRRTMNAPVDAAAEKAVRKALGPLWGNPGTLLSTMAELRHRGRLALVNGLICLREPEKPVSLPAGHHLFEVLAPFGEAADQVVLLAASPEGLRVEEVPLLSAAAGPALDHGRAVDQLVLAGVLDCTASGLLRCRFPGLGAAIAERAGSRQRLHREMAERMLVDGPPESHQTPVLASHVAGAGQTLPRRPELVEILREAEEMLGDTDHRVRTDYRYAAWWHAGGSAARAGLQTSLIRHLVRAADYPALARFVPQALEGDPGSAERAELAVVAALAALHLGRPVAASVREGLTGRTAVPAPVEFADRWFAGEPVWPDQIAACFNPAWRQADPGGRFPRPRRLDGRIADACATRDLVPVFGSVLGPDYRTPSGGPLAAYHRVCAGHADGRWDDALSAARELEIRDDVDEAAREHARLLAAEMCGWRGEDRRAAEWLAAVGEAGRFPLLKTWVEAGSRYHGGDPVEAFKVGWRACHADAGEADEFGASRLLPRLAWLAARAARPDWSASVLGMAQLWHSRSGSQRSSETVVLVRGLLEADETGIRAAEKLVRRRGEALDLVLVCQASAQVAGAPQRRLREAYEIAQSVGATRLIGQAKRAMEGHGIAVPVTRARRQHLSDTELAIIEEIRQGRTNRQIARAVRISEKTVEKYLTRLYAKAGCRTRHALAISDLGRRRDAIGA</sequence>
<name>A0ABW5G2C8_9PSEU</name>
<dbReference type="PROSITE" id="PS00622">
    <property type="entry name" value="HTH_LUXR_1"/>
    <property type="match status" value="1"/>
</dbReference>
<dbReference type="Gene3D" id="1.10.10.10">
    <property type="entry name" value="Winged helix-like DNA-binding domain superfamily/Winged helix DNA-binding domain"/>
    <property type="match status" value="1"/>
</dbReference>
<dbReference type="EMBL" id="JBHUKR010000019">
    <property type="protein sequence ID" value="MFD2420554.1"/>
    <property type="molecule type" value="Genomic_DNA"/>
</dbReference>
<organism evidence="5 6">
    <name type="scientific">Amycolatopsis pigmentata</name>
    <dbReference type="NCBI Taxonomy" id="450801"/>
    <lineage>
        <taxon>Bacteria</taxon>
        <taxon>Bacillati</taxon>
        <taxon>Actinomycetota</taxon>
        <taxon>Actinomycetes</taxon>
        <taxon>Pseudonocardiales</taxon>
        <taxon>Pseudonocardiaceae</taxon>
        <taxon>Amycolatopsis</taxon>
    </lineage>
</organism>
<dbReference type="RefSeq" id="WP_378268670.1">
    <property type="nucleotide sequence ID" value="NZ_JBHUKR010000019.1"/>
</dbReference>
<gene>
    <name evidence="5" type="ORF">ACFSXZ_29930</name>
</gene>
<evidence type="ECO:0000313" key="6">
    <source>
        <dbReference type="Proteomes" id="UP001597417"/>
    </source>
</evidence>
<evidence type="ECO:0000259" key="4">
    <source>
        <dbReference type="PROSITE" id="PS50043"/>
    </source>
</evidence>
<dbReference type="SUPFAM" id="SSF46894">
    <property type="entry name" value="C-terminal effector domain of the bipartite response regulators"/>
    <property type="match status" value="1"/>
</dbReference>
<dbReference type="PANTHER" id="PTHR43214">
    <property type="entry name" value="TWO-COMPONENT RESPONSE REGULATOR"/>
    <property type="match status" value="1"/>
</dbReference>
<evidence type="ECO:0000256" key="3">
    <source>
        <dbReference type="ARBA" id="ARBA00023163"/>
    </source>
</evidence>
<evidence type="ECO:0000313" key="5">
    <source>
        <dbReference type="EMBL" id="MFD2420554.1"/>
    </source>
</evidence>
<dbReference type="Pfam" id="PF13191">
    <property type="entry name" value="AAA_16"/>
    <property type="match status" value="1"/>
</dbReference>
<protein>
    <submittedName>
        <fullName evidence="5">LuxR C-terminal-related transcriptional regulator</fullName>
    </submittedName>
</protein>
<dbReference type="Proteomes" id="UP001597417">
    <property type="component" value="Unassembled WGS sequence"/>
</dbReference>
<reference evidence="6" key="1">
    <citation type="journal article" date="2019" name="Int. J. Syst. Evol. Microbiol.">
        <title>The Global Catalogue of Microorganisms (GCM) 10K type strain sequencing project: providing services to taxonomists for standard genome sequencing and annotation.</title>
        <authorList>
            <consortium name="The Broad Institute Genomics Platform"/>
            <consortium name="The Broad Institute Genome Sequencing Center for Infectious Disease"/>
            <person name="Wu L."/>
            <person name="Ma J."/>
        </authorList>
    </citation>
    <scope>NUCLEOTIDE SEQUENCE [LARGE SCALE GENOMIC DNA]</scope>
    <source>
        <strain evidence="6">CGMCC 4.7645</strain>
    </source>
</reference>
<keyword evidence="2" id="KW-0238">DNA-binding</keyword>